<organism evidence="1 2">
    <name type="scientific">Kineosporia mesophila</name>
    <dbReference type="NCBI Taxonomy" id="566012"/>
    <lineage>
        <taxon>Bacteria</taxon>
        <taxon>Bacillati</taxon>
        <taxon>Actinomycetota</taxon>
        <taxon>Actinomycetes</taxon>
        <taxon>Kineosporiales</taxon>
        <taxon>Kineosporiaceae</taxon>
        <taxon>Kineosporia</taxon>
    </lineage>
</organism>
<sequence length="69" mass="7792">MAIRRSGASPSRRVLTRTGRAWVPINRAVRVDPENLRSFRCFGSWVQVYSGIAARNRGYRPFVRSGVVA</sequence>
<gene>
    <name evidence="1" type="ORF">GCM10022223_58410</name>
</gene>
<evidence type="ECO:0000313" key="1">
    <source>
        <dbReference type="EMBL" id="GAA3632510.1"/>
    </source>
</evidence>
<evidence type="ECO:0000313" key="2">
    <source>
        <dbReference type="Proteomes" id="UP001501074"/>
    </source>
</evidence>
<dbReference type="Proteomes" id="UP001501074">
    <property type="component" value="Unassembled WGS sequence"/>
</dbReference>
<proteinExistence type="predicted"/>
<keyword evidence="2" id="KW-1185">Reference proteome</keyword>
<name>A0ABP7AHU9_9ACTN</name>
<reference evidence="2" key="1">
    <citation type="journal article" date="2019" name="Int. J. Syst. Evol. Microbiol.">
        <title>The Global Catalogue of Microorganisms (GCM) 10K type strain sequencing project: providing services to taxonomists for standard genome sequencing and annotation.</title>
        <authorList>
            <consortium name="The Broad Institute Genomics Platform"/>
            <consortium name="The Broad Institute Genome Sequencing Center for Infectious Disease"/>
            <person name="Wu L."/>
            <person name="Ma J."/>
        </authorList>
    </citation>
    <scope>NUCLEOTIDE SEQUENCE [LARGE SCALE GENOMIC DNA]</scope>
    <source>
        <strain evidence="2">JCM 16902</strain>
    </source>
</reference>
<dbReference type="EMBL" id="BAAAZO010000011">
    <property type="protein sequence ID" value="GAA3632510.1"/>
    <property type="molecule type" value="Genomic_DNA"/>
</dbReference>
<accession>A0ABP7AHU9</accession>
<protein>
    <submittedName>
        <fullName evidence="1">Uncharacterized protein</fullName>
    </submittedName>
</protein>
<comment type="caution">
    <text evidence="1">The sequence shown here is derived from an EMBL/GenBank/DDBJ whole genome shotgun (WGS) entry which is preliminary data.</text>
</comment>